<evidence type="ECO:0000313" key="2">
    <source>
        <dbReference type="Proteomes" id="UP001163156"/>
    </source>
</evidence>
<proteinExistence type="predicted"/>
<organism evidence="1 2">
    <name type="scientific">Algoriphagus halophytocola</name>
    <dbReference type="NCBI Taxonomy" id="2991499"/>
    <lineage>
        <taxon>Bacteria</taxon>
        <taxon>Pseudomonadati</taxon>
        <taxon>Bacteroidota</taxon>
        <taxon>Cytophagia</taxon>
        <taxon>Cytophagales</taxon>
        <taxon>Cyclobacteriaceae</taxon>
        <taxon>Algoriphagus</taxon>
    </lineage>
</organism>
<protein>
    <submittedName>
        <fullName evidence="1">Uncharacterized protein</fullName>
    </submittedName>
</protein>
<reference evidence="1" key="1">
    <citation type="submission" date="2022-10" db="EMBL/GenBank/DDBJ databases">
        <title>Algoriphagus sp. a novel bacteria isolate from halophytes salicornia europaea.</title>
        <authorList>
            <person name="Peng Y."/>
            <person name="Jiang L."/>
            <person name="Lee J."/>
        </authorList>
    </citation>
    <scope>NUCLEOTIDE SEQUENCE</scope>
    <source>
        <strain evidence="1">TR-M5</strain>
    </source>
</reference>
<name>A0ABY6MD22_9BACT</name>
<dbReference type="RefSeq" id="WP_264808099.1">
    <property type="nucleotide sequence ID" value="NZ_CP110226.1"/>
</dbReference>
<dbReference type="EMBL" id="CP110226">
    <property type="protein sequence ID" value="UZD21627.1"/>
    <property type="molecule type" value="Genomic_DNA"/>
</dbReference>
<evidence type="ECO:0000313" key="1">
    <source>
        <dbReference type="EMBL" id="UZD21627.1"/>
    </source>
</evidence>
<dbReference type="Proteomes" id="UP001163156">
    <property type="component" value="Chromosome"/>
</dbReference>
<sequence length="45" mass="5101">MNYPRIGFNEVLRFFTSSKGAKPFMTLYAVQGTYRKLVNKGALKG</sequence>
<accession>A0ABY6MD22</accession>
<gene>
    <name evidence="1" type="ORF">OM944_13255</name>
</gene>
<keyword evidence="2" id="KW-1185">Reference proteome</keyword>